<dbReference type="EC" id="2.1.1.33" evidence="7"/>
<organism evidence="8 9">
    <name type="scientific">Rubidibacter lacunae KORDI 51-2</name>
    <dbReference type="NCBI Taxonomy" id="582515"/>
    <lineage>
        <taxon>Bacteria</taxon>
        <taxon>Bacillati</taxon>
        <taxon>Cyanobacteriota</taxon>
        <taxon>Cyanophyceae</taxon>
        <taxon>Oscillatoriophycideae</taxon>
        <taxon>Chroococcales</taxon>
        <taxon>Aphanothecaceae</taxon>
        <taxon>Rubidibacter</taxon>
    </lineage>
</organism>
<dbReference type="UniPathway" id="UPA00989"/>
<evidence type="ECO:0000256" key="2">
    <source>
        <dbReference type="ARBA" id="ARBA00003015"/>
    </source>
</evidence>
<dbReference type="PANTHER" id="PTHR23417">
    <property type="entry name" value="3-DEOXY-D-MANNO-OCTULOSONIC-ACID TRANSFERASE/TRNA GUANINE-N 7 - -METHYLTRANSFERASE"/>
    <property type="match status" value="1"/>
</dbReference>
<comment type="caution">
    <text evidence="7">Lacks conserved residue(s) required for the propagation of feature annotation.</text>
</comment>
<dbReference type="InParanoid" id="U5DP23"/>
<reference evidence="8 9" key="1">
    <citation type="submission" date="2013-05" db="EMBL/GenBank/DDBJ databases">
        <title>Draft genome sequence of Rubidibacter lacunae KORDI 51-2.</title>
        <authorList>
            <person name="Choi D.H."/>
            <person name="Noh J.H."/>
            <person name="Kwon K.-K."/>
            <person name="Lee J.-H."/>
            <person name="Ryu J.-Y."/>
        </authorList>
    </citation>
    <scope>NUCLEOTIDE SEQUENCE [LARGE SCALE GENOMIC DNA]</scope>
    <source>
        <strain evidence="8 9">KORDI 51-2</strain>
    </source>
</reference>
<keyword evidence="3 7" id="KW-0489">Methyltransferase</keyword>
<evidence type="ECO:0000256" key="3">
    <source>
        <dbReference type="ARBA" id="ARBA00022603"/>
    </source>
</evidence>
<feature type="binding site" evidence="7">
    <location>
        <position position="159"/>
    </location>
    <ligand>
        <name>substrate</name>
    </ligand>
</feature>
<dbReference type="Proteomes" id="UP000016960">
    <property type="component" value="Unassembled WGS sequence"/>
</dbReference>
<dbReference type="HAMAP" id="MF_01057">
    <property type="entry name" value="tRNA_methyltr_TrmB"/>
    <property type="match status" value="1"/>
</dbReference>
<protein>
    <recommendedName>
        <fullName evidence="7">tRNA (guanine-N(7)-)-methyltransferase</fullName>
        <ecNumber evidence="7">2.1.1.33</ecNumber>
    </recommendedName>
    <alternativeName>
        <fullName evidence="7">tRNA (guanine(46)-N(7))-methyltransferase</fullName>
    </alternativeName>
    <alternativeName>
        <fullName evidence="7">tRNA(m7G46)-methyltransferase</fullName>
    </alternativeName>
</protein>
<dbReference type="Gene3D" id="3.40.50.150">
    <property type="entry name" value="Vaccinia Virus protein VP39"/>
    <property type="match status" value="1"/>
</dbReference>
<dbReference type="PROSITE" id="PS51625">
    <property type="entry name" value="SAM_MT_TRMB"/>
    <property type="match status" value="1"/>
</dbReference>
<gene>
    <name evidence="7" type="primary">trmB</name>
    <name evidence="8" type="ORF">KR51_00020350</name>
</gene>
<dbReference type="CDD" id="cd02440">
    <property type="entry name" value="AdoMet_MTases"/>
    <property type="match status" value="1"/>
</dbReference>
<dbReference type="Pfam" id="PF02390">
    <property type="entry name" value="Methyltransf_4"/>
    <property type="match status" value="1"/>
</dbReference>
<evidence type="ECO:0000256" key="7">
    <source>
        <dbReference type="HAMAP-Rule" id="MF_01057"/>
    </source>
</evidence>
<comment type="function">
    <text evidence="2 7">Catalyzes the formation of N(7)-methylguanine at position 46 (m7G46) in tRNA.</text>
</comment>
<evidence type="ECO:0000256" key="1">
    <source>
        <dbReference type="ARBA" id="ARBA00000142"/>
    </source>
</evidence>
<name>U5DP23_9CHRO</name>
<sequence>MIYSRDKKLRVRQHVNPLAQKYQTSFEPPDWSAIYPASHQPLFLDIGSARGWFLLEMAQRSPDWNYLGLEIRQPLVDEANRRKTNLESSNLHYLFCNANIALPALLASLPPGALNYVAIQFPDPWFKNRHAKRRVVQPDLVTSLAMYMSDGGTVFLQSDVRCVAEEMRDRFAASPHFQPTSASWLPENPLEIVTERERSCQDRCLPIYRLLLRKCRIGVPGSA</sequence>
<dbReference type="InterPro" id="IPR029063">
    <property type="entry name" value="SAM-dependent_MTases_sf"/>
</dbReference>
<evidence type="ECO:0000313" key="8">
    <source>
        <dbReference type="EMBL" id="ERN41460.1"/>
    </source>
</evidence>
<feature type="binding site" evidence="7">
    <location>
        <position position="45"/>
    </location>
    <ligand>
        <name>S-adenosyl-L-methionine</name>
        <dbReference type="ChEBI" id="CHEBI:59789"/>
    </ligand>
</feature>
<evidence type="ECO:0000256" key="4">
    <source>
        <dbReference type="ARBA" id="ARBA00022679"/>
    </source>
</evidence>
<dbReference type="GO" id="GO:0008176">
    <property type="term" value="F:tRNA (guanine(46)-N7)-methyltransferase activity"/>
    <property type="evidence" value="ECO:0007669"/>
    <property type="project" value="UniProtKB-UniRule"/>
</dbReference>
<dbReference type="AlphaFoldDB" id="U5DP23"/>
<dbReference type="FunCoup" id="U5DP23">
    <property type="interactions" value="326"/>
</dbReference>
<comment type="pathway">
    <text evidence="7">tRNA modification; N(7)-methylguanine-tRNA biosynthesis.</text>
</comment>
<accession>U5DP23</accession>
<dbReference type="EMBL" id="ASSJ01000049">
    <property type="protein sequence ID" value="ERN41460.1"/>
    <property type="molecule type" value="Genomic_DNA"/>
</dbReference>
<feature type="binding site" evidence="7">
    <location>
        <position position="123"/>
    </location>
    <ligand>
        <name>S-adenosyl-L-methionine</name>
        <dbReference type="ChEBI" id="CHEBI:59789"/>
    </ligand>
</feature>
<keyword evidence="6 7" id="KW-0819">tRNA processing</keyword>
<dbReference type="InterPro" id="IPR055361">
    <property type="entry name" value="tRNA_methyltr_TrmB_bact"/>
</dbReference>
<comment type="caution">
    <text evidence="8">The sequence shown here is derived from an EMBL/GenBank/DDBJ whole genome shotgun (WGS) entry which is preliminary data.</text>
</comment>
<feature type="binding site" evidence="7">
    <location>
        <position position="127"/>
    </location>
    <ligand>
        <name>substrate</name>
    </ligand>
</feature>
<proteinExistence type="inferred from homology"/>
<comment type="catalytic activity">
    <reaction evidence="1 7">
        <text>guanosine(46) in tRNA + S-adenosyl-L-methionine = N(7)-methylguanosine(46) in tRNA + S-adenosyl-L-homocysteine</text>
        <dbReference type="Rhea" id="RHEA:42708"/>
        <dbReference type="Rhea" id="RHEA-COMP:10188"/>
        <dbReference type="Rhea" id="RHEA-COMP:10189"/>
        <dbReference type="ChEBI" id="CHEBI:57856"/>
        <dbReference type="ChEBI" id="CHEBI:59789"/>
        <dbReference type="ChEBI" id="CHEBI:74269"/>
        <dbReference type="ChEBI" id="CHEBI:74480"/>
        <dbReference type="EC" id="2.1.1.33"/>
    </reaction>
</comment>
<dbReference type="SUPFAM" id="SSF53335">
    <property type="entry name" value="S-adenosyl-L-methionine-dependent methyltransferases"/>
    <property type="match status" value="1"/>
</dbReference>
<evidence type="ECO:0000256" key="5">
    <source>
        <dbReference type="ARBA" id="ARBA00022691"/>
    </source>
</evidence>
<keyword evidence="5 7" id="KW-0949">S-adenosyl-L-methionine</keyword>
<comment type="similarity">
    <text evidence="7">Belongs to the class I-like SAM-binding methyltransferase superfamily. TrmB family.</text>
</comment>
<keyword evidence="9" id="KW-1185">Reference proteome</keyword>
<dbReference type="RefSeq" id="WP_022607028.1">
    <property type="nucleotide sequence ID" value="NZ_ASSJ01000049.1"/>
</dbReference>
<keyword evidence="4 7" id="KW-0808">Transferase</keyword>
<dbReference type="NCBIfam" id="TIGR00091">
    <property type="entry name" value="tRNA (guanosine(46)-N7)-methyltransferase TrmB"/>
    <property type="match status" value="1"/>
</dbReference>
<dbReference type="PANTHER" id="PTHR23417:SF21">
    <property type="entry name" value="TRNA (GUANINE-N(7)-)-METHYLTRANSFERASE"/>
    <property type="match status" value="1"/>
</dbReference>
<feature type="binding site" evidence="7">
    <location>
        <position position="97"/>
    </location>
    <ligand>
        <name>S-adenosyl-L-methionine</name>
        <dbReference type="ChEBI" id="CHEBI:59789"/>
    </ligand>
</feature>
<evidence type="ECO:0000313" key="9">
    <source>
        <dbReference type="Proteomes" id="UP000016960"/>
    </source>
</evidence>
<dbReference type="InterPro" id="IPR003358">
    <property type="entry name" value="tRNA_(Gua-N-7)_MeTrfase_Trmb"/>
</dbReference>
<feature type="binding site" evidence="7">
    <location>
        <position position="70"/>
    </location>
    <ligand>
        <name>S-adenosyl-L-methionine</name>
        <dbReference type="ChEBI" id="CHEBI:59789"/>
    </ligand>
</feature>
<dbReference type="STRING" id="582515.KR51_00020350"/>
<dbReference type="PATRIC" id="fig|582515.4.peg.2291"/>
<dbReference type="GO" id="GO:0043527">
    <property type="term" value="C:tRNA methyltransferase complex"/>
    <property type="evidence" value="ECO:0007669"/>
    <property type="project" value="TreeGrafter"/>
</dbReference>
<evidence type="ECO:0000256" key="6">
    <source>
        <dbReference type="ARBA" id="ARBA00022694"/>
    </source>
</evidence>
<dbReference type="eggNOG" id="COG0220">
    <property type="taxonomic scope" value="Bacteria"/>
</dbReference>